<feature type="region of interest" description="Disordered" evidence="1">
    <location>
        <begin position="308"/>
        <end position="384"/>
    </location>
</feature>
<name>A0A8S9WTZ0_APOLU</name>
<organism evidence="3 4">
    <name type="scientific">Apolygus lucorum</name>
    <name type="common">Small green plant bug</name>
    <name type="synonym">Lygocoris lucorum</name>
    <dbReference type="NCBI Taxonomy" id="248454"/>
    <lineage>
        <taxon>Eukaryota</taxon>
        <taxon>Metazoa</taxon>
        <taxon>Ecdysozoa</taxon>
        <taxon>Arthropoda</taxon>
        <taxon>Hexapoda</taxon>
        <taxon>Insecta</taxon>
        <taxon>Pterygota</taxon>
        <taxon>Neoptera</taxon>
        <taxon>Paraneoptera</taxon>
        <taxon>Hemiptera</taxon>
        <taxon>Heteroptera</taxon>
        <taxon>Panheteroptera</taxon>
        <taxon>Cimicomorpha</taxon>
        <taxon>Miridae</taxon>
        <taxon>Mirini</taxon>
        <taxon>Apolygus</taxon>
    </lineage>
</organism>
<dbReference type="InterPro" id="IPR012337">
    <property type="entry name" value="RNaseH-like_sf"/>
</dbReference>
<dbReference type="GO" id="GO:0003676">
    <property type="term" value="F:nucleic acid binding"/>
    <property type="evidence" value="ECO:0007669"/>
    <property type="project" value="InterPro"/>
</dbReference>
<evidence type="ECO:0000259" key="2">
    <source>
        <dbReference type="PROSITE" id="PS50994"/>
    </source>
</evidence>
<dbReference type="SUPFAM" id="SSF53098">
    <property type="entry name" value="Ribonuclease H-like"/>
    <property type="match status" value="1"/>
</dbReference>
<dbReference type="OrthoDB" id="6612506at2759"/>
<dbReference type="AlphaFoldDB" id="A0A8S9WTZ0"/>
<evidence type="ECO:0000313" key="4">
    <source>
        <dbReference type="Proteomes" id="UP000466442"/>
    </source>
</evidence>
<proteinExistence type="predicted"/>
<sequence>MRTITSKAIIDNIINTWIARYGCPLLITTDQGRQFESAEFSEFLRKFGIQRNRTTAYHPESNGKVERWHRDLKNALRTAATSSSWSKDLPTILLGLRTTVRYSDGYSAAERTFRSPLRLPADLFTPLPTELSSEKETETTAKINRPFPEAFHTSTKMYLREETLKKGLKPLYSGPYDVINRTDKTVTLRMDGSKVTVTMNRCRPAYGFTPTLDALDIHTAAASSGTLESQTSFDTDLLLIAAETSEHEPTLHQEGTRRNIQAEEEAYRGTVSAAKASGTTTFAFKRRLHQQGEAACYLRSKTPTYAEVAGRQTAAPNHRSSSTLHHTGEEAGSIGVNVCSPRKGLPRAHHKPKMERLAHRRPNDQETSGSGAPILRSEKRSHIR</sequence>
<feature type="compositionally biased region" description="Polar residues" evidence="1">
    <location>
        <begin position="314"/>
        <end position="325"/>
    </location>
</feature>
<dbReference type="Proteomes" id="UP000466442">
    <property type="component" value="Unassembled WGS sequence"/>
</dbReference>
<evidence type="ECO:0000313" key="3">
    <source>
        <dbReference type="EMBL" id="KAF6199538.1"/>
    </source>
</evidence>
<dbReference type="Gene3D" id="3.30.420.10">
    <property type="entry name" value="Ribonuclease H-like superfamily/Ribonuclease H"/>
    <property type="match status" value="1"/>
</dbReference>
<dbReference type="PANTHER" id="PTHR38681">
    <property type="entry name" value="RETROVIRUS-RELATED POL POLYPROTEIN FROM TRANSPOSON 412-LIKE PROTEIN-RELATED"/>
    <property type="match status" value="1"/>
</dbReference>
<reference evidence="3" key="1">
    <citation type="journal article" date="2021" name="Mol. Ecol. Resour.">
        <title>Apolygus lucorum genome provides insights into omnivorousness and mesophyll feeding.</title>
        <authorList>
            <person name="Liu Y."/>
            <person name="Liu H."/>
            <person name="Wang H."/>
            <person name="Huang T."/>
            <person name="Liu B."/>
            <person name="Yang B."/>
            <person name="Yin L."/>
            <person name="Li B."/>
            <person name="Zhang Y."/>
            <person name="Zhang S."/>
            <person name="Jiang F."/>
            <person name="Zhang X."/>
            <person name="Ren Y."/>
            <person name="Wang B."/>
            <person name="Wang S."/>
            <person name="Lu Y."/>
            <person name="Wu K."/>
            <person name="Fan W."/>
            <person name="Wang G."/>
        </authorList>
    </citation>
    <scope>NUCLEOTIDE SEQUENCE</scope>
    <source>
        <strain evidence="3">12Hb</strain>
    </source>
</reference>
<keyword evidence="4" id="KW-1185">Reference proteome</keyword>
<comment type="caution">
    <text evidence="3">The sequence shown here is derived from an EMBL/GenBank/DDBJ whole genome shotgun (WGS) entry which is preliminary data.</text>
</comment>
<dbReference type="PROSITE" id="PS50994">
    <property type="entry name" value="INTEGRASE"/>
    <property type="match status" value="1"/>
</dbReference>
<dbReference type="InterPro" id="IPR001584">
    <property type="entry name" value="Integrase_cat-core"/>
</dbReference>
<dbReference type="InterPro" id="IPR036397">
    <property type="entry name" value="RNaseH_sf"/>
</dbReference>
<feature type="compositionally biased region" description="Basic and acidic residues" evidence="1">
    <location>
        <begin position="354"/>
        <end position="364"/>
    </location>
</feature>
<gene>
    <name evidence="3" type="ORF">GE061_007564</name>
</gene>
<dbReference type="PANTHER" id="PTHR38681:SF1">
    <property type="entry name" value="RETROVIRUS-RELATED POL POLYPROTEIN FROM TRANSPOSON 412-LIKE PROTEIN"/>
    <property type="match status" value="1"/>
</dbReference>
<feature type="domain" description="Integrase catalytic" evidence="2">
    <location>
        <begin position="1"/>
        <end position="128"/>
    </location>
</feature>
<evidence type="ECO:0000256" key="1">
    <source>
        <dbReference type="SAM" id="MobiDB-lite"/>
    </source>
</evidence>
<protein>
    <recommendedName>
        <fullName evidence="2">Integrase catalytic domain-containing protein</fullName>
    </recommendedName>
</protein>
<dbReference type="EMBL" id="WIXP02000015">
    <property type="protein sequence ID" value="KAF6199538.1"/>
    <property type="molecule type" value="Genomic_DNA"/>
</dbReference>
<feature type="compositionally biased region" description="Basic residues" evidence="1">
    <location>
        <begin position="344"/>
        <end position="353"/>
    </location>
</feature>
<accession>A0A8S9WTZ0</accession>
<dbReference type="GO" id="GO:0015074">
    <property type="term" value="P:DNA integration"/>
    <property type="evidence" value="ECO:0007669"/>
    <property type="project" value="InterPro"/>
</dbReference>